<keyword evidence="3" id="KW-1185">Reference proteome</keyword>
<dbReference type="EMBL" id="JADOUF010000001">
    <property type="protein sequence ID" value="MBG6135834.1"/>
    <property type="molecule type" value="Genomic_DNA"/>
</dbReference>
<feature type="transmembrane region" description="Helical" evidence="1">
    <location>
        <begin position="37"/>
        <end position="58"/>
    </location>
</feature>
<evidence type="ECO:0000313" key="3">
    <source>
        <dbReference type="Proteomes" id="UP000622552"/>
    </source>
</evidence>
<accession>A0A8J7GC45</accession>
<keyword evidence="1" id="KW-0472">Membrane</keyword>
<keyword evidence="1" id="KW-1133">Transmembrane helix</keyword>
<evidence type="ECO:0008006" key="4">
    <source>
        <dbReference type="Google" id="ProtNLM"/>
    </source>
</evidence>
<comment type="caution">
    <text evidence="2">The sequence shown here is derived from an EMBL/GenBank/DDBJ whole genome shotgun (WGS) entry which is preliminary data.</text>
</comment>
<feature type="transmembrane region" description="Helical" evidence="1">
    <location>
        <begin position="428"/>
        <end position="448"/>
    </location>
</feature>
<dbReference type="InterPro" id="IPR011042">
    <property type="entry name" value="6-blade_b-propeller_TolB-like"/>
</dbReference>
<gene>
    <name evidence="2" type="ORF">IW245_002028</name>
</gene>
<name>A0A8J7GC45_9ACTN</name>
<dbReference type="SUPFAM" id="SSF69304">
    <property type="entry name" value="Tricorn protease N-terminal domain"/>
    <property type="match status" value="1"/>
</dbReference>
<dbReference type="AlphaFoldDB" id="A0A8J7GC45"/>
<reference evidence="2" key="1">
    <citation type="submission" date="2020-11" db="EMBL/GenBank/DDBJ databases">
        <title>Sequencing the genomes of 1000 actinobacteria strains.</title>
        <authorList>
            <person name="Klenk H.-P."/>
        </authorList>
    </citation>
    <scope>NUCLEOTIDE SEQUENCE</scope>
    <source>
        <strain evidence="2">DSM 45356</strain>
    </source>
</reference>
<evidence type="ECO:0000313" key="2">
    <source>
        <dbReference type="EMBL" id="MBG6135834.1"/>
    </source>
</evidence>
<dbReference type="Gene3D" id="2.120.10.30">
    <property type="entry name" value="TolB, C-terminal domain"/>
    <property type="match status" value="1"/>
</dbReference>
<keyword evidence="1" id="KW-0812">Transmembrane</keyword>
<proteinExistence type="predicted"/>
<sequence>MTDQHVRDGLRGFVELVPVHPNLAAVLAPRPRRPRRAWLVPALAAAAVLAVLTPVVALPDAPPPPRPADGGITLPRQFPAHSTSIPLLADAPTGPAIAFYRQSVGHVDFDHGEAYVAGATADTYRRLGIKEESGARLSPDGTRLALGDCSGKNPVVTLVDLATDARRTLRLDPPRVKASQGWSTVTAPRAWSPDGRYLVVSTYADTFCNIPVISGPLWLLDTETGSYHQLAADQKPSPNRPTLVAFAPDGKRIAVQLDTRLTIMDLDGRTIRELDVPPGQEIAGAQAWSPDGTLLVLITQQGRILPDPNSPPMIAFLDATGTAATVPAPVHAGFVIPAWRNPVLGWKDPGTFLVLVSLTGKDYASAEADNPRILQFHVTGGGAEVLATLRPGPDRSVAATDVQLAVALVPAMGTRAGPPAATRPRPRWLTPAIVAGALTLLAGGWLIVRRIRTRRP</sequence>
<evidence type="ECO:0000256" key="1">
    <source>
        <dbReference type="SAM" id="Phobius"/>
    </source>
</evidence>
<dbReference type="RefSeq" id="WP_197002892.1">
    <property type="nucleotide sequence ID" value="NZ_BONS01000002.1"/>
</dbReference>
<protein>
    <recommendedName>
        <fullName evidence="4">WD40 repeat protein</fullName>
    </recommendedName>
</protein>
<organism evidence="2 3">
    <name type="scientific">Longispora fulva</name>
    <dbReference type="NCBI Taxonomy" id="619741"/>
    <lineage>
        <taxon>Bacteria</taxon>
        <taxon>Bacillati</taxon>
        <taxon>Actinomycetota</taxon>
        <taxon>Actinomycetes</taxon>
        <taxon>Micromonosporales</taxon>
        <taxon>Micromonosporaceae</taxon>
        <taxon>Longispora</taxon>
    </lineage>
</organism>
<dbReference type="Proteomes" id="UP000622552">
    <property type="component" value="Unassembled WGS sequence"/>
</dbReference>